<evidence type="ECO:0000259" key="8">
    <source>
        <dbReference type="PROSITE" id="PS50048"/>
    </source>
</evidence>
<comment type="caution">
    <text evidence="9">The sequence shown here is derived from an EMBL/GenBank/DDBJ whole genome shotgun (WGS) entry which is preliminary data.</text>
</comment>
<evidence type="ECO:0000256" key="2">
    <source>
        <dbReference type="ARBA" id="ARBA00022723"/>
    </source>
</evidence>
<dbReference type="InterPro" id="IPR051089">
    <property type="entry name" value="prtT"/>
</dbReference>
<keyword evidence="6" id="KW-0539">Nucleus</keyword>
<dbReference type="SMART" id="SM00066">
    <property type="entry name" value="GAL4"/>
    <property type="match status" value="1"/>
</dbReference>
<dbReference type="InterPro" id="IPR001138">
    <property type="entry name" value="Zn2Cys6_DnaBD"/>
</dbReference>
<evidence type="ECO:0000256" key="5">
    <source>
        <dbReference type="ARBA" id="ARBA00023163"/>
    </source>
</evidence>
<sequence length="648" mass="73218">MISQQQSRQGRRTACTSCRENKLRCLYALPDSEDQDPCHRCVRLAIPCRYQPKRKRGPQNGGAHEPGESEVSSRTRSRPEPYTRPERYSGTRERAANPEIECGYVSEPADFVGEQDNVEDSEAGQPRNEPGSTSSSTATILPGTYPMAFLSMLDLMESDVRRSIPLPSSDHPPQAGSSGRNRSPIGIEPSTSNATRARHESMEDSLNDTIRSVLSPEHETYLFERFFEKMNAYIAILDPELHTIDYCRRTSVDLFLAIITAASQVYMPRLYEALLNLFKPRLGEALVEGHSSIGLVQAISILCVWKAPRDHGSWLRVGYAIRMAYELGLDMPNARPLPLDQHAAREILNKERTFRQLACFDRTMSHLHGRTRRMIDAQVLDSIDQWLCDHPTVYCYADTMLAASFPHGEALIDLLNGSQKSFDVATRLLVIRNMEIQTDRWEERWFGNEPPKPMHPTSKAIVGFYHLAARMDIAEWRLRSSDQEDHVAALAQAIGQGIKGLNYVVDVLGPAEVLLFAPDFITYKASKMAVLLTRLGEQMDSQLLENVERLFSSVSTTCFRFSHSENIPHFQARFFDRLAHIVRGVWNRLVSEPEETPVLERPAISDQTALNVNIPEFDWSDPGALTRLLEQSQEWSVQVSCGSRAQKV</sequence>
<evidence type="ECO:0000256" key="6">
    <source>
        <dbReference type="ARBA" id="ARBA00023242"/>
    </source>
</evidence>
<evidence type="ECO:0000256" key="4">
    <source>
        <dbReference type="ARBA" id="ARBA00023125"/>
    </source>
</evidence>
<dbReference type="GO" id="GO:0005634">
    <property type="term" value="C:nucleus"/>
    <property type="evidence" value="ECO:0007669"/>
    <property type="project" value="UniProtKB-SubCell"/>
</dbReference>
<keyword evidence="5" id="KW-0804">Transcription</keyword>
<dbReference type="GO" id="GO:0000981">
    <property type="term" value="F:DNA-binding transcription factor activity, RNA polymerase II-specific"/>
    <property type="evidence" value="ECO:0007669"/>
    <property type="project" value="InterPro"/>
</dbReference>
<evidence type="ECO:0000256" key="7">
    <source>
        <dbReference type="SAM" id="MobiDB-lite"/>
    </source>
</evidence>
<dbReference type="Proteomes" id="UP000812966">
    <property type="component" value="Unassembled WGS sequence"/>
</dbReference>
<name>A0A8K0JQP8_9TREE</name>
<keyword evidence="10" id="KW-1185">Reference proteome</keyword>
<gene>
    <name evidence="9" type="ORF">FFLO_01796</name>
</gene>
<dbReference type="CDD" id="cd00067">
    <property type="entry name" value="GAL4"/>
    <property type="match status" value="1"/>
</dbReference>
<dbReference type="GO" id="GO:0000976">
    <property type="term" value="F:transcription cis-regulatory region binding"/>
    <property type="evidence" value="ECO:0007669"/>
    <property type="project" value="TreeGrafter"/>
</dbReference>
<dbReference type="SMART" id="SM00906">
    <property type="entry name" value="Fungal_trans"/>
    <property type="match status" value="1"/>
</dbReference>
<comment type="subcellular location">
    <subcellularLocation>
        <location evidence="1">Nucleus</location>
    </subcellularLocation>
</comment>
<feature type="compositionally biased region" description="Basic and acidic residues" evidence="7">
    <location>
        <begin position="65"/>
        <end position="96"/>
    </location>
</feature>
<dbReference type="Gene3D" id="4.10.240.10">
    <property type="entry name" value="Zn(2)-C6 fungal-type DNA-binding domain"/>
    <property type="match status" value="1"/>
</dbReference>
<keyword evidence="4" id="KW-0238">DNA-binding</keyword>
<dbReference type="SUPFAM" id="SSF57701">
    <property type="entry name" value="Zn2/Cys6 DNA-binding domain"/>
    <property type="match status" value="1"/>
</dbReference>
<dbReference type="CDD" id="cd12148">
    <property type="entry name" value="fungal_TF_MHR"/>
    <property type="match status" value="1"/>
</dbReference>
<evidence type="ECO:0000313" key="9">
    <source>
        <dbReference type="EMBL" id="KAG7562735.1"/>
    </source>
</evidence>
<feature type="compositionally biased region" description="Polar residues" evidence="7">
    <location>
        <begin position="130"/>
        <end position="139"/>
    </location>
</feature>
<dbReference type="PANTHER" id="PTHR31845">
    <property type="entry name" value="FINGER DOMAIN PROTEIN, PUTATIVE-RELATED"/>
    <property type="match status" value="1"/>
</dbReference>
<reference evidence="9" key="1">
    <citation type="submission" date="2020-04" db="EMBL/GenBank/DDBJ databases">
        <title>Analysis of mating type loci in Filobasidium floriforme.</title>
        <authorList>
            <person name="Nowrousian M."/>
        </authorList>
    </citation>
    <scope>NUCLEOTIDE SEQUENCE</scope>
    <source>
        <strain evidence="9">CBS 6242</strain>
    </source>
</reference>
<dbReference type="InterPro" id="IPR036864">
    <property type="entry name" value="Zn2-C6_fun-type_DNA-bd_sf"/>
</dbReference>
<feature type="region of interest" description="Disordered" evidence="7">
    <location>
        <begin position="116"/>
        <end position="141"/>
    </location>
</feature>
<dbReference type="GO" id="GO:0006351">
    <property type="term" value="P:DNA-templated transcription"/>
    <property type="evidence" value="ECO:0007669"/>
    <property type="project" value="InterPro"/>
</dbReference>
<dbReference type="EMBL" id="JABELV010000026">
    <property type="protein sequence ID" value="KAG7562735.1"/>
    <property type="molecule type" value="Genomic_DNA"/>
</dbReference>
<dbReference type="OrthoDB" id="2528779at2759"/>
<dbReference type="InterPro" id="IPR007219">
    <property type="entry name" value="XnlR_reg_dom"/>
</dbReference>
<evidence type="ECO:0000256" key="3">
    <source>
        <dbReference type="ARBA" id="ARBA00023015"/>
    </source>
</evidence>
<dbReference type="PANTHER" id="PTHR31845:SF17">
    <property type="entry name" value="ZN(II)2CYS6 TRANSCRIPTION FACTOR (EUROFUNG)"/>
    <property type="match status" value="1"/>
</dbReference>
<evidence type="ECO:0000313" key="10">
    <source>
        <dbReference type="Proteomes" id="UP000812966"/>
    </source>
</evidence>
<dbReference type="GO" id="GO:0008270">
    <property type="term" value="F:zinc ion binding"/>
    <property type="evidence" value="ECO:0007669"/>
    <property type="project" value="InterPro"/>
</dbReference>
<keyword evidence="2" id="KW-0479">Metal-binding</keyword>
<feature type="domain" description="Zn(2)-C6 fungal-type" evidence="8">
    <location>
        <begin position="14"/>
        <end position="50"/>
    </location>
</feature>
<dbReference type="AlphaFoldDB" id="A0A8K0JQP8"/>
<evidence type="ECO:0000256" key="1">
    <source>
        <dbReference type="ARBA" id="ARBA00004123"/>
    </source>
</evidence>
<dbReference type="PROSITE" id="PS50048">
    <property type="entry name" value="ZN2_CY6_FUNGAL_2"/>
    <property type="match status" value="1"/>
</dbReference>
<feature type="region of interest" description="Disordered" evidence="7">
    <location>
        <begin position="52"/>
        <end position="98"/>
    </location>
</feature>
<feature type="region of interest" description="Disordered" evidence="7">
    <location>
        <begin position="163"/>
        <end position="210"/>
    </location>
</feature>
<accession>A0A8K0JQP8</accession>
<dbReference type="Pfam" id="PF00172">
    <property type="entry name" value="Zn_clus"/>
    <property type="match status" value="1"/>
</dbReference>
<keyword evidence="3" id="KW-0805">Transcription regulation</keyword>
<protein>
    <recommendedName>
        <fullName evidence="8">Zn(2)-C6 fungal-type domain-containing protein</fullName>
    </recommendedName>
</protein>
<proteinExistence type="predicted"/>
<dbReference type="PROSITE" id="PS00463">
    <property type="entry name" value="ZN2_CY6_FUNGAL_1"/>
    <property type="match status" value="1"/>
</dbReference>
<organism evidence="9 10">
    <name type="scientific">Filobasidium floriforme</name>
    <dbReference type="NCBI Taxonomy" id="5210"/>
    <lineage>
        <taxon>Eukaryota</taxon>
        <taxon>Fungi</taxon>
        <taxon>Dikarya</taxon>
        <taxon>Basidiomycota</taxon>
        <taxon>Agaricomycotina</taxon>
        <taxon>Tremellomycetes</taxon>
        <taxon>Filobasidiales</taxon>
        <taxon>Filobasidiaceae</taxon>
        <taxon>Filobasidium</taxon>
    </lineage>
</organism>